<organism evidence="2 3">
    <name type="scientific">Aspergillus puulaauensis</name>
    <dbReference type="NCBI Taxonomy" id="1220207"/>
    <lineage>
        <taxon>Eukaryota</taxon>
        <taxon>Fungi</taxon>
        <taxon>Dikarya</taxon>
        <taxon>Ascomycota</taxon>
        <taxon>Pezizomycotina</taxon>
        <taxon>Eurotiomycetes</taxon>
        <taxon>Eurotiomycetidae</taxon>
        <taxon>Eurotiales</taxon>
        <taxon>Aspergillaceae</taxon>
        <taxon>Aspergillus</taxon>
    </lineage>
</organism>
<dbReference type="OrthoDB" id="5089392at2759"/>
<keyword evidence="3" id="KW-1185">Reference proteome</keyword>
<name>A0A7R7XRX4_9EURO</name>
<sequence>MTSITRNSFSSNEERPRRTHSPVQMTRSGSSGSNNSQRSTDDRRRYDNTVYHYGRHSNYWLFGGFSVRDTVRDGVDWVRQQKKG</sequence>
<protein>
    <submittedName>
        <fullName evidence="2">Uncharacterized protein</fullName>
    </submittedName>
</protein>
<feature type="compositionally biased region" description="Low complexity" evidence="1">
    <location>
        <begin position="26"/>
        <end position="38"/>
    </location>
</feature>
<dbReference type="RefSeq" id="XP_041558834.1">
    <property type="nucleotide sequence ID" value="XM_041706449.1"/>
</dbReference>
<dbReference type="GeneID" id="64976645"/>
<accession>A0A7R7XRX4</accession>
<proteinExistence type="predicted"/>
<evidence type="ECO:0000256" key="1">
    <source>
        <dbReference type="SAM" id="MobiDB-lite"/>
    </source>
</evidence>
<feature type="region of interest" description="Disordered" evidence="1">
    <location>
        <begin position="1"/>
        <end position="47"/>
    </location>
</feature>
<dbReference type="Proteomes" id="UP000654913">
    <property type="component" value="Chromosome 5"/>
</dbReference>
<reference evidence="2" key="1">
    <citation type="submission" date="2021-01" db="EMBL/GenBank/DDBJ databases">
        <authorList>
            <consortium name="Aspergillus puulaauensis MK2 genome sequencing consortium"/>
            <person name="Kazuki M."/>
            <person name="Futagami T."/>
        </authorList>
    </citation>
    <scope>NUCLEOTIDE SEQUENCE</scope>
    <source>
        <strain evidence="2">MK2</strain>
    </source>
</reference>
<reference evidence="2" key="2">
    <citation type="submission" date="2021-02" db="EMBL/GenBank/DDBJ databases">
        <title>Aspergillus puulaauensis MK2 genome sequence.</title>
        <authorList>
            <person name="Futagami T."/>
            <person name="Mori K."/>
            <person name="Kadooka C."/>
            <person name="Tanaka T."/>
        </authorList>
    </citation>
    <scope>NUCLEOTIDE SEQUENCE</scope>
    <source>
        <strain evidence="2">MK2</strain>
    </source>
</reference>
<dbReference type="KEGG" id="apuu:APUU_51351A"/>
<dbReference type="AlphaFoldDB" id="A0A7R7XRX4"/>
<feature type="compositionally biased region" description="Polar residues" evidence="1">
    <location>
        <begin position="1"/>
        <end position="11"/>
    </location>
</feature>
<gene>
    <name evidence="2" type="ORF">APUU_51351A</name>
</gene>
<evidence type="ECO:0000313" key="3">
    <source>
        <dbReference type="Proteomes" id="UP000654913"/>
    </source>
</evidence>
<evidence type="ECO:0000313" key="2">
    <source>
        <dbReference type="EMBL" id="BCS26640.1"/>
    </source>
</evidence>
<dbReference type="EMBL" id="AP024447">
    <property type="protein sequence ID" value="BCS26640.1"/>
    <property type="molecule type" value="Genomic_DNA"/>
</dbReference>